<sequence>MHHLILLIFFTLALYRNVTINYLILTLVCEDVIYWKLTHEREVSRYIRTECLNVPIVISYPDFLGKITVTPVNVDQQTEVPPGFEPRSPDSKSGVLTTTPWNQLLYVAR</sequence>
<name>A0A8J5SC70_ZIZPA</name>
<dbReference type="Proteomes" id="UP000729402">
    <property type="component" value="Unassembled WGS sequence"/>
</dbReference>
<accession>A0A8J5SC70</accession>
<gene>
    <name evidence="2" type="ORF">GUJ93_ZPchr0001g31038</name>
</gene>
<reference evidence="2" key="2">
    <citation type="submission" date="2021-02" db="EMBL/GenBank/DDBJ databases">
        <authorList>
            <person name="Kimball J.A."/>
            <person name="Haas M.W."/>
            <person name="Macchietto M."/>
            <person name="Kono T."/>
            <person name="Duquette J."/>
            <person name="Shao M."/>
        </authorList>
    </citation>
    <scope>NUCLEOTIDE SEQUENCE</scope>
    <source>
        <tissue evidence="2">Fresh leaf tissue</tissue>
    </source>
</reference>
<dbReference type="OrthoDB" id="10646032at2759"/>
<protein>
    <submittedName>
        <fullName evidence="2">Uncharacterized protein</fullName>
    </submittedName>
</protein>
<evidence type="ECO:0000313" key="2">
    <source>
        <dbReference type="EMBL" id="KAG8054606.1"/>
    </source>
</evidence>
<feature type="region of interest" description="Disordered" evidence="1">
    <location>
        <begin position="78"/>
        <end position="97"/>
    </location>
</feature>
<dbReference type="AlphaFoldDB" id="A0A8J5SC70"/>
<dbReference type="EMBL" id="JAAALK010000288">
    <property type="protein sequence ID" value="KAG8054606.1"/>
    <property type="molecule type" value="Genomic_DNA"/>
</dbReference>
<evidence type="ECO:0000313" key="3">
    <source>
        <dbReference type="Proteomes" id="UP000729402"/>
    </source>
</evidence>
<organism evidence="2 3">
    <name type="scientific">Zizania palustris</name>
    <name type="common">Northern wild rice</name>
    <dbReference type="NCBI Taxonomy" id="103762"/>
    <lineage>
        <taxon>Eukaryota</taxon>
        <taxon>Viridiplantae</taxon>
        <taxon>Streptophyta</taxon>
        <taxon>Embryophyta</taxon>
        <taxon>Tracheophyta</taxon>
        <taxon>Spermatophyta</taxon>
        <taxon>Magnoliopsida</taxon>
        <taxon>Liliopsida</taxon>
        <taxon>Poales</taxon>
        <taxon>Poaceae</taxon>
        <taxon>BOP clade</taxon>
        <taxon>Oryzoideae</taxon>
        <taxon>Oryzeae</taxon>
        <taxon>Zizaniinae</taxon>
        <taxon>Zizania</taxon>
    </lineage>
</organism>
<proteinExistence type="predicted"/>
<comment type="caution">
    <text evidence="2">The sequence shown here is derived from an EMBL/GenBank/DDBJ whole genome shotgun (WGS) entry which is preliminary data.</text>
</comment>
<keyword evidence="3" id="KW-1185">Reference proteome</keyword>
<evidence type="ECO:0000256" key="1">
    <source>
        <dbReference type="SAM" id="MobiDB-lite"/>
    </source>
</evidence>
<reference evidence="2" key="1">
    <citation type="journal article" date="2021" name="bioRxiv">
        <title>Whole Genome Assembly and Annotation of Northern Wild Rice, Zizania palustris L., Supports a Whole Genome Duplication in the Zizania Genus.</title>
        <authorList>
            <person name="Haas M."/>
            <person name="Kono T."/>
            <person name="Macchietto M."/>
            <person name="Millas R."/>
            <person name="McGilp L."/>
            <person name="Shao M."/>
            <person name="Duquette J."/>
            <person name="Hirsch C.N."/>
            <person name="Kimball J."/>
        </authorList>
    </citation>
    <scope>NUCLEOTIDE SEQUENCE</scope>
    <source>
        <tissue evidence="2">Fresh leaf tissue</tissue>
    </source>
</reference>